<feature type="transmembrane region" description="Helical" evidence="1">
    <location>
        <begin position="50"/>
        <end position="74"/>
    </location>
</feature>
<dbReference type="EMBL" id="VUOD01000006">
    <property type="protein sequence ID" value="KAA2284454.1"/>
    <property type="molecule type" value="Genomic_DNA"/>
</dbReference>
<reference evidence="2 3" key="2">
    <citation type="submission" date="2019-09" db="EMBL/GenBank/DDBJ databases">
        <authorList>
            <person name="Mazur A."/>
        </authorList>
    </citation>
    <scope>NUCLEOTIDE SEQUENCE [LARGE SCALE GENOMIC DNA]</scope>
    <source>
        <strain evidence="2 3">3729k</strain>
    </source>
</reference>
<dbReference type="AlphaFoldDB" id="A0A5B2ZBB0"/>
<evidence type="ECO:0000313" key="3">
    <source>
        <dbReference type="Proteomes" id="UP000322165"/>
    </source>
</evidence>
<gene>
    <name evidence="2" type="ORF">F0415_09010</name>
</gene>
<proteinExistence type="predicted"/>
<sequence>MDTNTAWFLVSAALILIGLLGTVLPVLPGLPLMFAGMWLAAWADAYQRVGAGTLTVLGVLVLLSILVDLLASMIGARRVGASGKAMFGAGVGSVVGLFFGLPGLLAGPFLGASLGELWHGREFRAATRVGFGTWLGLLLGAVFKLLLALAMLAIFFAMLLLG</sequence>
<dbReference type="PANTHER" id="PTHR39165:SF1">
    <property type="entry name" value="DUF456 DOMAIN-CONTAINING PROTEIN"/>
    <property type="match status" value="1"/>
</dbReference>
<protein>
    <submittedName>
        <fullName evidence="2">DUF456 domain-containing protein</fullName>
    </submittedName>
</protein>
<dbReference type="InterPro" id="IPR007403">
    <property type="entry name" value="DUF456"/>
</dbReference>
<organism evidence="2 3">
    <name type="scientific">Arenimonas fontis</name>
    <dbReference type="NCBI Taxonomy" id="2608255"/>
    <lineage>
        <taxon>Bacteria</taxon>
        <taxon>Pseudomonadati</taxon>
        <taxon>Pseudomonadota</taxon>
        <taxon>Gammaproteobacteria</taxon>
        <taxon>Lysobacterales</taxon>
        <taxon>Lysobacteraceae</taxon>
        <taxon>Arenimonas</taxon>
    </lineage>
</organism>
<dbReference type="Proteomes" id="UP000322165">
    <property type="component" value="Unassembled WGS sequence"/>
</dbReference>
<dbReference type="PANTHER" id="PTHR39165">
    <property type="entry name" value="IG HYPOTHETICAL 17883"/>
    <property type="match status" value="1"/>
</dbReference>
<keyword evidence="3" id="KW-1185">Reference proteome</keyword>
<dbReference type="RefSeq" id="WP_149860887.1">
    <property type="nucleotide sequence ID" value="NZ_VUOD01000006.1"/>
</dbReference>
<evidence type="ECO:0000256" key="1">
    <source>
        <dbReference type="SAM" id="Phobius"/>
    </source>
</evidence>
<reference evidence="2 3" key="1">
    <citation type="submission" date="2019-09" db="EMBL/GenBank/DDBJ databases">
        <title>Arenimonas chukotkensis sp. nov., a bacterium isolated from Chukotka hot spring, Arctic region, Russia.</title>
        <authorList>
            <person name="Zayulina K.S."/>
            <person name="Prokofeva M.I."/>
            <person name="Elcheninov A.G."/>
            <person name="Novikov A."/>
            <person name="Kochetkova T.V."/>
            <person name="Kublanov I.V."/>
        </authorList>
    </citation>
    <scope>NUCLEOTIDE SEQUENCE [LARGE SCALE GENOMIC DNA]</scope>
    <source>
        <strain evidence="2 3">3729k</strain>
    </source>
</reference>
<evidence type="ECO:0000313" key="2">
    <source>
        <dbReference type="EMBL" id="KAA2284454.1"/>
    </source>
</evidence>
<feature type="transmembrane region" description="Helical" evidence="1">
    <location>
        <begin position="7"/>
        <end position="30"/>
    </location>
</feature>
<keyword evidence="1" id="KW-0472">Membrane</keyword>
<comment type="caution">
    <text evidence="2">The sequence shown here is derived from an EMBL/GenBank/DDBJ whole genome shotgun (WGS) entry which is preliminary data.</text>
</comment>
<keyword evidence="1" id="KW-0812">Transmembrane</keyword>
<name>A0A5B2ZBB0_9GAMM</name>
<feature type="transmembrane region" description="Helical" evidence="1">
    <location>
        <begin position="86"/>
        <end position="111"/>
    </location>
</feature>
<feature type="transmembrane region" description="Helical" evidence="1">
    <location>
        <begin position="131"/>
        <end position="161"/>
    </location>
</feature>
<dbReference type="Pfam" id="PF04306">
    <property type="entry name" value="DUF456"/>
    <property type="match status" value="1"/>
</dbReference>
<accession>A0A5B2ZBB0</accession>
<keyword evidence="1" id="KW-1133">Transmembrane helix</keyword>